<evidence type="ECO:0000313" key="1">
    <source>
        <dbReference type="EMBL" id="CZR66273.1"/>
    </source>
</evidence>
<evidence type="ECO:0008006" key="3">
    <source>
        <dbReference type="Google" id="ProtNLM"/>
    </source>
</evidence>
<organism evidence="1 2">
    <name type="scientific">Phialocephala subalpina</name>
    <dbReference type="NCBI Taxonomy" id="576137"/>
    <lineage>
        <taxon>Eukaryota</taxon>
        <taxon>Fungi</taxon>
        <taxon>Dikarya</taxon>
        <taxon>Ascomycota</taxon>
        <taxon>Pezizomycotina</taxon>
        <taxon>Leotiomycetes</taxon>
        <taxon>Helotiales</taxon>
        <taxon>Mollisiaceae</taxon>
        <taxon>Phialocephala</taxon>
        <taxon>Phialocephala fortinii species complex</taxon>
    </lineage>
</organism>
<gene>
    <name evidence="1" type="ORF">PAC_16174</name>
</gene>
<dbReference type="STRING" id="576137.A0A1L7XML9"/>
<dbReference type="Proteomes" id="UP000184330">
    <property type="component" value="Unassembled WGS sequence"/>
</dbReference>
<protein>
    <recommendedName>
        <fullName evidence="3">Heterokaryon incompatibility domain-containing protein</fullName>
    </recommendedName>
</protein>
<dbReference type="OrthoDB" id="5428863at2759"/>
<name>A0A1L7XML9_9HELO</name>
<reference evidence="1 2" key="1">
    <citation type="submission" date="2016-03" db="EMBL/GenBank/DDBJ databases">
        <authorList>
            <person name="Ploux O."/>
        </authorList>
    </citation>
    <scope>NUCLEOTIDE SEQUENCE [LARGE SCALE GENOMIC DNA]</scope>
    <source>
        <strain evidence="1 2">UAMH 11012</strain>
    </source>
</reference>
<dbReference type="AlphaFoldDB" id="A0A1L7XML9"/>
<dbReference type="EMBL" id="FJOG01000036">
    <property type="protein sequence ID" value="CZR66273.1"/>
    <property type="molecule type" value="Genomic_DNA"/>
</dbReference>
<sequence length="421" mass="48629">MPAVIPLSSPSRNLAEISRVESTLTLPPFTPDDAWEIGGNIAWGCSSQYWVERHKKSSEKLGWVETHGEVVSDWAYFGFKNLNFQWPDMRRWCDLIREYGNGEREMTNDYDAINAIAGLINVMEHVSVGGRECKGIPSWSFLGWKECGLDLFWWKNSMDHVFLDETQHRNVTFSSDCEVGSIVNWFKQDQACTKLIPIANQFHTCRSQWVNELPQSWSRDEEDSTSYYTHESIQSTEFRYPIALPQTSIRKGRLTKEQFSQYLFFKAERGWLNIGTAVGQDLTIEYTPIENMNVGYITVSLVDDDGRWRGAIRLPFIAPTDILMLPDAISKDLRFELIAIATGKLPNKAFPKCISGYGGYAWSTVPEWHCEERPKQAEFYEFYFVLWIEWQDGIAYRKGLGRVEKQAWEQLSLEEIDVKLG</sequence>
<evidence type="ECO:0000313" key="2">
    <source>
        <dbReference type="Proteomes" id="UP000184330"/>
    </source>
</evidence>
<keyword evidence="2" id="KW-1185">Reference proteome</keyword>
<accession>A0A1L7XML9</accession>
<proteinExistence type="predicted"/>